<dbReference type="RefSeq" id="XP_024501156.1">
    <property type="nucleotide sequence ID" value="XM_024647038.1"/>
</dbReference>
<gene>
    <name evidence="2 4 5" type="ORF">SRAE_1000023000</name>
</gene>
<dbReference type="Proteomes" id="UP000035682">
    <property type="component" value="Unplaced"/>
</dbReference>
<dbReference type="AlphaFoldDB" id="A0A090L382"/>
<sequence>MAITALYKSNIALEFYPKKNGTLPRNLRLVKNPNSKLKMSKFITKSIANIWDKENLTVFIYNIQEPAEFITIADQYNEPYEIKIDITDVQEKNEILLSMNNDNLTLIDNEYIKVACIRKINYNLNEVFTWKYENNSDYGITLKNNNDKNENGLIYLDYFIDDRIACGKYKCMMGDNYSISISVTSRYPNAFCLSKKVYRNIEESFNISKHIGIILAFLCAYAIVVIVSRNIFIQ</sequence>
<reference evidence="4" key="2">
    <citation type="submission" date="2020-12" db="UniProtKB">
        <authorList>
            <consortium name="WormBaseParasite"/>
        </authorList>
    </citation>
    <scope>IDENTIFICATION</scope>
</reference>
<dbReference type="CTD" id="36374319"/>
<evidence type="ECO:0000313" key="4">
    <source>
        <dbReference type="WBParaSite" id="SRAE_1000023000.1"/>
    </source>
</evidence>
<evidence type="ECO:0000256" key="1">
    <source>
        <dbReference type="SAM" id="Phobius"/>
    </source>
</evidence>
<evidence type="ECO:0000313" key="5">
    <source>
        <dbReference type="WormBase" id="SRAE_1000023000"/>
    </source>
</evidence>
<dbReference type="EMBL" id="LN609528">
    <property type="protein sequence ID" value="CEF61954.1"/>
    <property type="molecule type" value="Genomic_DNA"/>
</dbReference>
<keyword evidence="1" id="KW-1133">Transmembrane helix</keyword>
<accession>A0A090L382</accession>
<organism evidence="2">
    <name type="scientific">Strongyloides ratti</name>
    <name type="common">Parasitic roundworm</name>
    <dbReference type="NCBI Taxonomy" id="34506"/>
    <lineage>
        <taxon>Eukaryota</taxon>
        <taxon>Metazoa</taxon>
        <taxon>Ecdysozoa</taxon>
        <taxon>Nematoda</taxon>
        <taxon>Chromadorea</taxon>
        <taxon>Rhabditida</taxon>
        <taxon>Tylenchina</taxon>
        <taxon>Panagrolaimomorpha</taxon>
        <taxon>Strongyloidoidea</taxon>
        <taxon>Strongyloididae</taxon>
        <taxon>Strongyloides</taxon>
    </lineage>
</organism>
<feature type="transmembrane region" description="Helical" evidence="1">
    <location>
        <begin position="211"/>
        <end position="232"/>
    </location>
</feature>
<reference evidence="2 3" key="1">
    <citation type="submission" date="2014-09" db="EMBL/GenBank/DDBJ databases">
        <authorList>
            <person name="Martin A.A."/>
        </authorList>
    </citation>
    <scope>NUCLEOTIDE SEQUENCE</scope>
    <source>
        <strain evidence="3">ED321</strain>
        <strain evidence="2">ED321 Heterogonic</strain>
    </source>
</reference>
<dbReference type="WormBase" id="SRAE_1000023000">
    <property type="protein sequence ID" value="SRP10693"/>
    <property type="gene ID" value="WBGene00256824"/>
</dbReference>
<keyword evidence="1" id="KW-0812">Transmembrane</keyword>
<evidence type="ECO:0000313" key="3">
    <source>
        <dbReference type="Proteomes" id="UP000035682"/>
    </source>
</evidence>
<keyword evidence="1" id="KW-0472">Membrane</keyword>
<name>A0A090L382_STRRB</name>
<dbReference type="WBParaSite" id="SRAE_1000023000.1">
    <property type="protein sequence ID" value="SRAE_1000023000.1"/>
    <property type="gene ID" value="WBGene00256824"/>
</dbReference>
<keyword evidence="3" id="KW-1185">Reference proteome</keyword>
<proteinExistence type="predicted"/>
<protein>
    <submittedName>
        <fullName evidence="2 4">Uncharacterized protein</fullName>
    </submittedName>
</protein>
<dbReference type="GeneID" id="36374319"/>
<evidence type="ECO:0000313" key="2">
    <source>
        <dbReference type="EMBL" id="CEF61954.1"/>
    </source>
</evidence>